<evidence type="ECO:0000256" key="13">
    <source>
        <dbReference type="ARBA" id="ARBA00057485"/>
    </source>
</evidence>
<dbReference type="GO" id="GO:0005911">
    <property type="term" value="C:cell-cell junction"/>
    <property type="evidence" value="ECO:0007669"/>
    <property type="project" value="TreeGrafter"/>
</dbReference>
<feature type="transmembrane region" description="Helical" evidence="18">
    <location>
        <begin position="2953"/>
        <end position="2978"/>
    </location>
</feature>
<dbReference type="FunFam" id="2.60.40.60:FF:000098">
    <property type="entry name" value="cadherin-23 isoform X1"/>
    <property type="match status" value="1"/>
</dbReference>
<dbReference type="FunFam" id="2.60.40.60:FF:000181">
    <property type="entry name" value="Predicted protein"/>
    <property type="match status" value="1"/>
</dbReference>
<dbReference type="FunFam" id="2.60.40.60:FF:000135">
    <property type="entry name" value="cadherin-23 isoform X1"/>
    <property type="match status" value="1"/>
</dbReference>
<evidence type="ECO:0000256" key="1">
    <source>
        <dbReference type="ARBA" id="ARBA00004251"/>
    </source>
</evidence>
<dbReference type="FunFam" id="2.60.40.60:FF:000020">
    <property type="entry name" value="Dachsous cadherin-related 1b"/>
    <property type="match status" value="3"/>
</dbReference>
<feature type="domain" description="Cadherin" evidence="19">
    <location>
        <begin position="653"/>
        <end position="759"/>
    </location>
</feature>
<keyword evidence="3 18" id="KW-0812">Transmembrane</keyword>
<sequence length="3181" mass="350552">WRAPLSSWCRLLGGAPLHSGVAESGAFQNRCTSVTQLEALDPEQEPLIFGVVGEEAMRYFAVARDTGVVWLRQPLDRETKSEMQVEFSVSDSQGVVKDTVNIQIGDVNDNSPTFHGQLYTVHIAENTPVGTSVYQVNATDPDQGTGGSVLFSFQPPSPFFSIDGARGTVTVTRALDYETTSAYQLTVNATDQDKKRPLSSLSNLAITITDVQDMDPIFTNLPYSTNIEEDAPLGYEVRKIKAIDQDLGRPRGIGYTIISGNTNSIFALDYISGSLTVNGQLDRENPLYSPGFTFTVKGTELNDDRTPSDASVMTTFTILLIDKNDNAPKFNSSEYRVHITELAQVGFALPLFIQAEDKDEVGLNSMFQVFLTGNNSDHFTISPTAVQGRADIRMRVAVPLDYENIRAYSFSLFANESMSDHVGFARIYIDLINENDNRPIFSKPLYNISLPENTPRGTSLLRIQAIDGDFGTFGAVRYYFSDEPDQFLLDAETGWVSLRGNLDYELMRRFTLTVLARDGGGEETTGRLRVNVLDVNDNTPLFQKEVYMGSLRENEQTTQQVARVRATDEDSPPNNFLTYTITSASVFRSYFRIIMVEGYAVISVNSPLDYEMVPEGLIYLTVMVKDGGNPALNSSVSVTVELFDENDNPPKFSKPSYIAKIPEDIIAGATVVFVNATDLDASREFGQASLIYSLQGSSQFRLNTRSGEITTTALLDRELKSEYIIIVRAVDGGVGPLQKTGIATVNITVLDINDNAPMWRDEPYHANVVEMSPMDTDVISVLAIDPDDGDNGTVVYSISPENPFYTINSSTGKIRTSGVVLDRESSNPKDTLLMRTIIVSAVDIGRPPLRSSFSTTVYVNLLDLNDNDPTFLNLPFVAEVPEGLPSGSSVFKVDDPDEEENGMVTMALQVGMPRLDFYLNSTTGVLYSTATLDREQIGLYHLRIVGYDQGQNPRTSTSTLTITVELLSITFWSESVCLAVLSLCVPQVLDANDETPTFFPKVYNVSLQESVPRDDVVAHLNCFDNDSGLNADHGSHKCLSGLVTRGQRALDRESSSSHVLEVEAYNRDQGRMRSSVRVIVYVEDANDEPPVFTQQQYNRLGLRETAGIGTSVIVVRATDPDTGDGGAVAYALVSGSDHKFDVDVSTGLVTTVDYLDYETKTSYLMNVSATNQAPPFHRGFCTVYVTLLNELDEAVAFFSAGYEVSLLENIATGTEVVQVQAQSADNLNQLSYRFDPDTSPAALTLFKIDSITGRITVTGLLDREKGDIYTLTVVADDGGPKKDSTVVSITILDENDNSPEFDITSDSSVDIPENTPIGKRVAVVLGRDKDAGNNALVNFSLVAGNMQDVFEIRTVNHTNGEIYVNSPLDRESVDRYLLKVRAMDSGVPPHYSDLSLTVNILDVNDNTPIIESQGGYNVSISENVGGGTSVLRVVATDHDIGSNAMLFYYITSGNQDLTFRMDRMTGEMTTRPCPPDRERQQEYRLTVMVEDDGTPPLSSSTTIYVHIVDENDNAPEFPEEEYVTVLSEGPDTLGATIATVTAIDPDEGLNGTLRYTIDHGNLAITFCINQTTGKIVAVKELDFEISNGHYALVVTATDQCPIHALRLTSSTTVLVNVLDVNDVTPTFPKVYEGPFKITEGQPGPRVWTLKATDKDSGLNGKVEYSITAGDPQNEFVISPVEGELRVRRDVELDRETTPFYNITVMAKDLGKPPRSSMVVVGVHVLDINDNDPVLLNLPHNTSVSEGASVYTSVARVRAQDVDSGRNALLTYNITAGNRYGAFYINDTTGVVQVNRPLDRERVAEYRLAITVKDNPENSRIARRDSELLVITVLDENDNRPIFTQTSYRAEITENSPTGSAVSMLNGPVLAEDKDIGPNAVVRYNLLGTRQDLFTVDSDTGVVRVRQAALLDREMFVEPRVELFLVGEDVWGLNSSVPLTVTILDQNDNPPVFNPPSLTVHLPENSPTGVVVTQLSASDADSGSNAWLLYRLESGAQDRFIVDSLSGAILVGNAILDREERGSYRLVILATDRGTPSLSGTATLSVILDDVNDSRPRFIEPVTTINVNESTPPGVVVATLAAEDHDLRPRLEYYIISVEAKDDGNNPVDGLQESFGIDFHTGAVFVHNPLNRELVATFEILVSVHDNASDVIDMSVSVPNARLTVNVLDVNDNAPRFRPFGVANFSEKILEGAQPGTTLLSVSAVDPDKGPNGQVIYQLLHLPRGDYLRLEDPSTGKIVANRTVDFEQVQWLNFTVRAQDHGSPPRVAELPVYLRIVDINDNKPIFTQPSYQKPVFEDVDLGTVIVTVSATDADSGLFSVIEYGLVDGEGKFGITPSTGDIYILSPLDRETKDHYTLTAIARDNPGGSPNNRREKSVQVLVTVLDVNDFRPRFSDQVFETSVFENEPSGTSVITLTANDLDEGENGLLYYSLQGPGADAFSLDADTGLVRSLRLLQSFECFNLTVVATDQGKPPLWGTATLHIIIIDVNDNRPMFVRPTNGTIMHIMEEQAPGLLVYEVFATDGDEGVNGEVRYAFLQTGARNRDWENFHIDTITGVITTAVKLDREKQALHSLIVVAYDLGQPVPYETTQPLQVALLDIDDNEPVFFKPPRGSLPYQTLSVAEHSTPGTVVGYVKGAVDADEGSNAVVYYFIAGGDTEGNFGLNPGGILKVKKDLDREDISVYSIIVKASSHRNWVPPRDQRSARGRALDPSHDPTLQEIRIYLEDINDQPPRFTKLEYTAGVAADAKVGSDLIRVQAIDNDIGNNSLVLYHVLSIRYIKLQSNDSEDIGNVFIIGETDGIIRTFDLFTAYDPGYFMVEVLARDLAGHSDITMVDIYILRDNQRVKIIINEIPERVQQFQEEFISLLSNITRAIVNTDDMQFHVDKKGRVNFAQTDVLIHVVNKQTNRILDVEKVIQMIDENKDQLRNLFRNYNILDVQRAISRRAPDDLTTLQMAIIILAVLLFLAAMLFIFTNWYYRTTVLLTLRANPVWLDPFCRNLELAAQADNEEDLPVNLSEITDLWNSPARTHGTFGREPQAKPEDDRYLRTAIQEYDNVAKLGQIMREGPIKLIQSDLDDDEDDRVGMGDSWGTLRFRHKLPGEMRGPDGVHSSTGTLLTSDLNSLPEDDQRALAGSTEALNITDGGLYAERNTRTESAKSTPLHRNKDTDTLTESPLEITEL</sequence>
<keyword evidence="21" id="KW-1185">Reference proteome</keyword>
<evidence type="ECO:0000256" key="9">
    <source>
        <dbReference type="ARBA" id="ARBA00022889"/>
    </source>
</evidence>
<evidence type="ECO:0000256" key="11">
    <source>
        <dbReference type="ARBA" id="ARBA00023136"/>
    </source>
</evidence>
<proteinExistence type="predicted"/>
<feature type="domain" description="Cadherin" evidence="19">
    <location>
        <begin position="2735"/>
        <end position="2855"/>
    </location>
</feature>
<dbReference type="FunFam" id="2.60.40.60:FF:000100">
    <property type="entry name" value="protocadherin Fat 2"/>
    <property type="match status" value="1"/>
</dbReference>
<dbReference type="PROSITE" id="PS00232">
    <property type="entry name" value="CADHERIN_1"/>
    <property type="match status" value="10"/>
</dbReference>
<keyword evidence="5" id="KW-0732">Signal</keyword>
<feature type="domain" description="Cadherin" evidence="19">
    <location>
        <begin position="1048"/>
        <end position="1092"/>
    </location>
</feature>
<keyword evidence="7" id="KW-1009">Hearing</keyword>
<dbReference type="InterPro" id="IPR050971">
    <property type="entry name" value="Cadherin-domain_protein"/>
</dbReference>
<dbReference type="InterPro" id="IPR020894">
    <property type="entry name" value="Cadherin_CS"/>
</dbReference>
<feature type="domain" description="Cadherin" evidence="19">
    <location>
        <begin position="32"/>
        <end position="114"/>
    </location>
</feature>
<evidence type="ECO:0000256" key="3">
    <source>
        <dbReference type="ARBA" id="ARBA00022692"/>
    </source>
</evidence>
<feature type="domain" description="Cadherin" evidence="19">
    <location>
        <begin position="543"/>
        <end position="652"/>
    </location>
</feature>
<dbReference type="FunFam" id="2.60.40.60:FF:000155">
    <property type="entry name" value="cadherin-23 isoform X1"/>
    <property type="match status" value="1"/>
</dbReference>
<dbReference type="GO" id="GO:0007605">
    <property type="term" value="P:sensory perception of sound"/>
    <property type="evidence" value="ECO:0007669"/>
    <property type="project" value="UniProtKB-KW"/>
</dbReference>
<feature type="domain" description="Cadherin" evidence="19">
    <location>
        <begin position="872"/>
        <end position="998"/>
    </location>
</feature>
<feature type="domain" description="Cadherin" evidence="19">
    <location>
        <begin position="2286"/>
        <end position="2392"/>
    </location>
</feature>
<dbReference type="GO" id="GO:0007156">
    <property type="term" value="P:homophilic cell adhesion via plasma membrane adhesion molecules"/>
    <property type="evidence" value="ECO:0007669"/>
    <property type="project" value="InterPro"/>
</dbReference>
<evidence type="ECO:0000256" key="8">
    <source>
        <dbReference type="ARBA" id="ARBA00022837"/>
    </source>
</evidence>
<evidence type="ECO:0000256" key="12">
    <source>
        <dbReference type="ARBA" id="ARBA00023180"/>
    </source>
</evidence>
<feature type="domain" description="Cadherin" evidence="19">
    <location>
        <begin position="331"/>
        <end position="441"/>
    </location>
</feature>
<dbReference type="Ensembl" id="ENSOKIT00005035898.1">
    <property type="protein sequence ID" value="ENSOKIP00005034015.1"/>
    <property type="gene ID" value="ENSOKIG00005014257.1"/>
</dbReference>
<dbReference type="FunFam" id="2.60.40.60:FF:000092">
    <property type="entry name" value="Protocadherin 8"/>
    <property type="match status" value="1"/>
</dbReference>
<feature type="region of interest" description="Disordered" evidence="17">
    <location>
        <begin position="3101"/>
        <end position="3124"/>
    </location>
</feature>
<evidence type="ECO:0000313" key="20">
    <source>
        <dbReference type="Ensembl" id="ENSOKIP00005034015.1"/>
    </source>
</evidence>
<dbReference type="SUPFAM" id="SSF49313">
    <property type="entry name" value="Cadherin-like"/>
    <property type="match status" value="26"/>
</dbReference>
<dbReference type="GO" id="GO:0005886">
    <property type="term" value="C:plasma membrane"/>
    <property type="evidence" value="ECO:0007669"/>
    <property type="project" value="UniProtKB-SubCell"/>
</dbReference>
<evidence type="ECO:0000256" key="7">
    <source>
        <dbReference type="ARBA" id="ARBA00022740"/>
    </source>
</evidence>
<feature type="compositionally biased region" description="Polar residues" evidence="17">
    <location>
        <begin position="3110"/>
        <end position="3122"/>
    </location>
</feature>
<feature type="domain" description="Cadherin" evidence="19">
    <location>
        <begin position="1303"/>
        <end position="1410"/>
    </location>
</feature>
<feature type="domain" description="Cadherin" evidence="19">
    <location>
        <begin position="2393"/>
        <end position="2494"/>
    </location>
</feature>
<dbReference type="FunFam" id="2.60.40.60:FF:000228">
    <property type="entry name" value="Cadherin 23"/>
    <property type="match status" value="1"/>
</dbReference>
<dbReference type="FunFam" id="2.60.40.60:FF:000160">
    <property type="entry name" value="cadherin-23 isoform X1"/>
    <property type="match status" value="1"/>
</dbReference>
<feature type="domain" description="Cadherin" evidence="19">
    <location>
        <begin position="1412"/>
        <end position="1517"/>
    </location>
</feature>
<organism evidence="20 21">
    <name type="scientific">Oncorhynchus kisutch</name>
    <name type="common">Coho salmon</name>
    <name type="synonym">Salmo kisutch</name>
    <dbReference type="NCBI Taxonomy" id="8019"/>
    <lineage>
        <taxon>Eukaryota</taxon>
        <taxon>Metazoa</taxon>
        <taxon>Chordata</taxon>
        <taxon>Craniata</taxon>
        <taxon>Vertebrata</taxon>
        <taxon>Euteleostomi</taxon>
        <taxon>Actinopterygii</taxon>
        <taxon>Neopterygii</taxon>
        <taxon>Teleostei</taxon>
        <taxon>Protacanthopterygii</taxon>
        <taxon>Salmoniformes</taxon>
        <taxon>Salmonidae</taxon>
        <taxon>Salmoninae</taxon>
        <taxon>Oncorhynchus</taxon>
    </lineage>
</organism>
<feature type="domain" description="Cadherin" evidence="19">
    <location>
        <begin position="2058"/>
        <end position="2176"/>
    </location>
</feature>
<gene>
    <name evidence="20" type="primary">CDH23</name>
    <name evidence="20" type="synonym">LOC109889705</name>
</gene>
<feature type="domain" description="Cadherin" evidence="19">
    <location>
        <begin position="1198"/>
        <end position="1301"/>
    </location>
</feature>
<evidence type="ECO:0000256" key="17">
    <source>
        <dbReference type="SAM" id="MobiDB-lite"/>
    </source>
</evidence>
<dbReference type="CDD" id="cd11304">
    <property type="entry name" value="Cadherin_repeat"/>
    <property type="match status" value="25"/>
</dbReference>
<keyword evidence="8 16" id="KW-0106">Calcium</keyword>
<keyword evidence="6" id="KW-0677">Repeat</keyword>
<dbReference type="FunFam" id="2.60.40.60:FF:000104">
    <property type="entry name" value="cadherin-23 isoform X1"/>
    <property type="match status" value="1"/>
</dbReference>
<evidence type="ECO:0000256" key="6">
    <source>
        <dbReference type="ARBA" id="ARBA00022737"/>
    </source>
</evidence>
<dbReference type="FunFam" id="2.60.40.60:FF:000147">
    <property type="entry name" value="Cadherin 23"/>
    <property type="match status" value="1"/>
</dbReference>
<comment type="function">
    <text evidence="13">Cadherins are calcium-dependent cell adhesion proteins. They preferentially interact with themselves in a homophilic manner in connecting cells. CDH23 is required for establishing and/or maintaining the proper organization of the stereocilia bundle of hair cells in the cochlea and the vestibule during late embryonic/early postnatal development. It is part of the functional network formed by USH1C, USH1G, CDH23 and MYO7A that mediates mechanotransduction in cochlear hair cells. Required for normal hearing.</text>
</comment>
<dbReference type="PRINTS" id="PR00205">
    <property type="entry name" value="CADHERIN"/>
</dbReference>
<evidence type="ECO:0000256" key="5">
    <source>
        <dbReference type="ARBA" id="ARBA00022729"/>
    </source>
</evidence>
<feature type="domain" description="Cadherin" evidence="19">
    <location>
        <begin position="1953"/>
        <end position="2057"/>
    </location>
</feature>
<name>A0A8C7FWP6_ONCKI</name>
<feature type="domain" description="Cadherin" evidence="19">
    <location>
        <begin position="1094"/>
        <end position="1197"/>
    </location>
</feature>
<keyword evidence="9" id="KW-0130">Cell adhesion</keyword>
<protein>
    <recommendedName>
        <fullName evidence="14">Cadherin-23</fullName>
    </recommendedName>
    <alternativeName>
        <fullName evidence="15">Otocadherin</fullName>
    </alternativeName>
</protein>
<dbReference type="Proteomes" id="UP000694557">
    <property type="component" value="Unassembled WGS sequence"/>
</dbReference>
<dbReference type="FunFam" id="2.60.40.60:FF:000141">
    <property type="entry name" value="Cadherin 23"/>
    <property type="match status" value="1"/>
</dbReference>
<feature type="domain" description="Cadherin" evidence="19">
    <location>
        <begin position="1843"/>
        <end position="1952"/>
    </location>
</feature>
<dbReference type="GO" id="GO:0009653">
    <property type="term" value="P:anatomical structure morphogenesis"/>
    <property type="evidence" value="ECO:0007669"/>
    <property type="project" value="UniProtKB-ARBA"/>
</dbReference>
<accession>A0A8C7FWP6</accession>
<comment type="subcellular location">
    <subcellularLocation>
        <location evidence="1">Cell membrane</location>
        <topology evidence="1">Single-pass type I membrane protein</topology>
    </subcellularLocation>
</comment>
<evidence type="ECO:0000256" key="16">
    <source>
        <dbReference type="PROSITE-ProRule" id="PRU00043"/>
    </source>
</evidence>
<evidence type="ECO:0000256" key="4">
    <source>
        <dbReference type="ARBA" id="ARBA00022723"/>
    </source>
</evidence>
<dbReference type="FunFam" id="2.60.40.60:FF:000130">
    <property type="entry name" value="cadherin-23 isoform X1"/>
    <property type="match status" value="1"/>
</dbReference>
<evidence type="ECO:0000256" key="14">
    <source>
        <dbReference type="ARBA" id="ARBA00069624"/>
    </source>
</evidence>
<dbReference type="FunFam" id="2.60.40.60:FF:000156">
    <property type="entry name" value="cadherin-23 isoform X1"/>
    <property type="match status" value="1"/>
</dbReference>
<dbReference type="FunFam" id="2.60.40.60:FF:000173">
    <property type="entry name" value="Cadherin 23"/>
    <property type="match status" value="1"/>
</dbReference>
<dbReference type="InterPro" id="IPR015919">
    <property type="entry name" value="Cadherin-like_sf"/>
</dbReference>
<dbReference type="PANTHER" id="PTHR24025">
    <property type="entry name" value="DESMOGLEIN FAMILY MEMBER"/>
    <property type="match status" value="1"/>
</dbReference>
<feature type="domain" description="Cadherin" evidence="19">
    <location>
        <begin position="1735"/>
        <end position="1842"/>
    </location>
</feature>
<keyword evidence="11 18" id="KW-0472">Membrane</keyword>
<dbReference type="SMART" id="SM00112">
    <property type="entry name" value="CA"/>
    <property type="match status" value="26"/>
</dbReference>
<dbReference type="FunFam" id="2.60.40.60:FF:000142">
    <property type="entry name" value="Cadherin 23"/>
    <property type="match status" value="1"/>
</dbReference>
<evidence type="ECO:0000256" key="10">
    <source>
        <dbReference type="ARBA" id="ARBA00022989"/>
    </source>
</evidence>
<feature type="domain" description="Cadherin" evidence="19">
    <location>
        <begin position="760"/>
        <end position="871"/>
    </location>
</feature>
<dbReference type="FunFam" id="2.60.40.60:FF:000060">
    <property type="entry name" value="Putative cadherin-23"/>
    <property type="match status" value="2"/>
</dbReference>
<evidence type="ECO:0000256" key="18">
    <source>
        <dbReference type="SAM" id="Phobius"/>
    </source>
</evidence>
<dbReference type="PANTHER" id="PTHR24025:SF18">
    <property type="entry name" value="CADHERIN-23"/>
    <property type="match status" value="1"/>
</dbReference>
<dbReference type="Pfam" id="PF00028">
    <property type="entry name" value="Cadherin"/>
    <property type="match status" value="22"/>
</dbReference>
<feature type="domain" description="Cadherin" evidence="19">
    <location>
        <begin position="1642"/>
        <end position="1734"/>
    </location>
</feature>
<reference evidence="20" key="2">
    <citation type="submission" date="2025-09" db="UniProtKB">
        <authorList>
            <consortium name="Ensembl"/>
        </authorList>
    </citation>
    <scope>IDENTIFICATION</scope>
</reference>
<feature type="domain" description="Cadherin" evidence="19">
    <location>
        <begin position="2505"/>
        <end position="2606"/>
    </location>
</feature>
<keyword evidence="10 18" id="KW-1133">Transmembrane helix</keyword>
<keyword evidence="4" id="KW-0479">Metal-binding</keyword>
<feature type="region of interest" description="Disordered" evidence="17">
    <location>
        <begin position="3143"/>
        <end position="3181"/>
    </location>
</feature>
<dbReference type="GeneTree" id="ENSGT00940000155245"/>
<keyword evidence="2" id="KW-1003">Cell membrane</keyword>
<reference evidence="20" key="1">
    <citation type="submission" date="2025-08" db="UniProtKB">
        <authorList>
            <consortium name="Ensembl"/>
        </authorList>
    </citation>
    <scope>IDENTIFICATION</scope>
</reference>
<evidence type="ECO:0000256" key="2">
    <source>
        <dbReference type="ARBA" id="ARBA00022475"/>
    </source>
</evidence>
<feature type="domain" description="Cadherin" evidence="19">
    <location>
        <begin position="442"/>
        <end position="542"/>
    </location>
</feature>
<dbReference type="Gene3D" id="2.60.40.60">
    <property type="entry name" value="Cadherins"/>
    <property type="match status" value="26"/>
</dbReference>
<dbReference type="PROSITE" id="PS50268">
    <property type="entry name" value="CADHERIN_2"/>
    <property type="match status" value="26"/>
</dbReference>
<dbReference type="GO" id="GO:0005509">
    <property type="term" value="F:calcium ion binding"/>
    <property type="evidence" value="ECO:0007669"/>
    <property type="project" value="UniProtKB-UniRule"/>
</dbReference>
<feature type="domain" description="Cadherin" evidence="19">
    <location>
        <begin position="219"/>
        <end position="330"/>
    </location>
</feature>
<feature type="domain" description="Cadherin" evidence="19">
    <location>
        <begin position="115"/>
        <end position="218"/>
    </location>
</feature>
<feature type="domain" description="Cadherin" evidence="19">
    <location>
        <begin position="2613"/>
        <end position="2734"/>
    </location>
</feature>
<evidence type="ECO:0000313" key="21">
    <source>
        <dbReference type="Proteomes" id="UP000694557"/>
    </source>
</evidence>
<evidence type="ECO:0000256" key="15">
    <source>
        <dbReference type="ARBA" id="ARBA00081619"/>
    </source>
</evidence>
<keyword evidence="12" id="KW-0325">Glycoprotein</keyword>
<feature type="domain" description="Cadherin" evidence="19">
    <location>
        <begin position="1534"/>
        <end position="1627"/>
    </location>
</feature>
<dbReference type="InterPro" id="IPR002126">
    <property type="entry name" value="Cadherin-like_dom"/>
</dbReference>
<evidence type="ECO:0000259" key="19">
    <source>
        <dbReference type="PROSITE" id="PS50268"/>
    </source>
</evidence>
<feature type="domain" description="Cadherin" evidence="19">
    <location>
        <begin position="2188"/>
        <end position="2285"/>
    </location>
</feature>